<evidence type="ECO:0000313" key="2">
    <source>
        <dbReference type="Proteomes" id="UP000251835"/>
    </source>
</evidence>
<organism evidence="1 2">
    <name type="scientific">Balneicella halophila</name>
    <dbReference type="NCBI Taxonomy" id="1537566"/>
    <lineage>
        <taxon>Bacteria</taxon>
        <taxon>Pseudomonadati</taxon>
        <taxon>Bacteroidota</taxon>
        <taxon>Bacteroidia</taxon>
        <taxon>Bacteroidales</taxon>
        <taxon>Balneicellaceae</taxon>
        <taxon>Balneicella</taxon>
    </lineage>
</organism>
<protein>
    <recommendedName>
        <fullName evidence="3">Lipoprotein</fullName>
    </recommendedName>
</protein>
<gene>
    <name evidence="1" type="ORF">C7377_0123</name>
</gene>
<evidence type="ECO:0008006" key="3">
    <source>
        <dbReference type="Google" id="ProtNLM"/>
    </source>
</evidence>
<dbReference type="AlphaFoldDB" id="A0A7L4UQ14"/>
<dbReference type="EMBL" id="QENZ01000003">
    <property type="protein sequence ID" value="PVX51833.1"/>
    <property type="molecule type" value="Genomic_DNA"/>
</dbReference>
<dbReference type="PROSITE" id="PS51257">
    <property type="entry name" value="PROKAR_LIPOPROTEIN"/>
    <property type="match status" value="1"/>
</dbReference>
<reference evidence="1 2" key="1">
    <citation type="submission" date="2018-05" db="EMBL/GenBank/DDBJ databases">
        <title>Genomic Encyclopedia of Type Strains, Phase IV (KMG-IV): sequencing the most valuable type-strain genomes for metagenomic binning, comparative biology and taxonomic classification.</title>
        <authorList>
            <person name="Goeker M."/>
        </authorList>
    </citation>
    <scope>NUCLEOTIDE SEQUENCE [LARGE SCALE GENOMIC DNA]</scope>
    <source>
        <strain evidence="1 2">DSM 28579</strain>
    </source>
</reference>
<sequence>MKKYLLLGVALVTATLLLQSCFDDDDDYINYGYFVTPFDSISMPDTADFGGVIKITTYTKLKDKCQAFYTFDYKPQDSIRTVSAIAIQYDEEEVACGEEKTIAPVLDFNPIRSGNYKFKFWAGKDTTTNTDIFITKDIHIKMK</sequence>
<name>A0A7L4UQ14_BALHA</name>
<dbReference type="Proteomes" id="UP000251835">
    <property type="component" value="Unassembled WGS sequence"/>
</dbReference>
<dbReference type="RefSeq" id="WP_116495409.1">
    <property type="nucleotide sequence ID" value="NZ_QENZ01000003.1"/>
</dbReference>
<keyword evidence="2" id="KW-1185">Reference proteome</keyword>
<evidence type="ECO:0000313" key="1">
    <source>
        <dbReference type="EMBL" id="PVX51833.1"/>
    </source>
</evidence>
<dbReference type="OrthoDB" id="893802at2"/>
<accession>A0A7L4UQ14</accession>
<proteinExistence type="predicted"/>
<comment type="caution">
    <text evidence="1">The sequence shown here is derived from an EMBL/GenBank/DDBJ whole genome shotgun (WGS) entry which is preliminary data.</text>
</comment>